<dbReference type="Gene3D" id="3.40.50.10420">
    <property type="entry name" value="NagB/RpiA/CoA transferase-like"/>
    <property type="match status" value="1"/>
</dbReference>
<sequence>MVDDVDRTTPDKGALRTAVLAARRLLSPQQRRAESLALREHLSAIATPGTTACAYVPVGTEPGSPEMLDALVSAGVRVLLPVARELDGVPQPLSWGEYRSPADLVAAPFGLREPAQPWLPPAAISGAALVVVPALAVDRTGARLGRGAGYYDRTLALAAPDARLVAVVRDDEIVDLLPAEDHDVAMTHALTPGRGLVTLGA</sequence>
<comment type="catalytic activity">
    <reaction evidence="4">
        <text>(6S)-5-formyl-5,6,7,8-tetrahydrofolate + ATP = (6R)-5,10-methenyltetrahydrofolate + ADP + phosphate</text>
        <dbReference type="Rhea" id="RHEA:10488"/>
        <dbReference type="ChEBI" id="CHEBI:30616"/>
        <dbReference type="ChEBI" id="CHEBI:43474"/>
        <dbReference type="ChEBI" id="CHEBI:57455"/>
        <dbReference type="ChEBI" id="CHEBI:57457"/>
        <dbReference type="ChEBI" id="CHEBI:456216"/>
        <dbReference type="EC" id="6.3.3.2"/>
    </reaction>
</comment>
<keyword evidence="5" id="KW-0436">Ligase</keyword>
<gene>
    <name evidence="5" type="ORF">NM203_06255</name>
</gene>
<dbReference type="EC" id="6.3.3.2" evidence="4"/>
<keyword evidence="4" id="KW-0479">Metal-binding</keyword>
<dbReference type="PANTHER" id="PTHR23407:SF1">
    <property type="entry name" value="5-FORMYLTETRAHYDROFOLATE CYCLO-LIGASE"/>
    <property type="match status" value="1"/>
</dbReference>
<dbReference type="InterPro" id="IPR024185">
    <property type="entry name" value="FTHF_cligase-like_sf"/>
</dbReference>
<dbReference type="EMBL" id="JANDBD010000002">
    <property type="protein sequence ID" value="MCP9271783.1"/>
    <property type="molecule type" value="Genomic_DNA"/>
</dbReference>
<keyword evidence="2 4" id="KW-0547">Nucleotide-binding</keyword>
<dbReference type="NCBIfam" id="TIGR02727">
    <property type="entry name" value="MTHFS_bact"/>
    <property type="match status" value="1"/>
</dbReference>
<name>A0ABT1LY04_9MYCO</name>
<keyword evidence="6" id="KW-1185">Reference proteome</keyword>
<comment type="caution">
    <text evidence="5">The sequence shown here is derived from an EMBL/GenBank/DDBJ whole genome shotgun (WGS) entry which is preliminary data.</text>
</comment>
<comment type="cofactor">
    <cofactor evidence="4">
        <name>Mg(2+)</name>
        <dbReference type="ChEBI" id="CHEBI:18420"/>
    </cofactor>
</comment>
<comment type="similarity">
    <text evidence="1 4">Belongs to the 5-formyltetrahydrofolate cyclo-ligase family.</text>
</comment>
<proteinExistence type="inferred from homology"/>
<evidence type="ECO:0000256" key="3">
    <source>
        <dbReference type="ARBA" id="ARBA00022840"/>
    </source>
</evidence>
<dbReference type="SUPFAM" id="SSF100950">
    <property type="entry name" value="NagB/RpiA/CoA transferase-like"/>
    <property type="match status" value="1"/>
</dbReference>
<dbReference type="PIRSF" id="PIRSF006806">
    <property type="entry name" value="FTHF_cligase"/>
    <property type="match status" value="1"/>
</dbReference>
<protein>
    <recommendedName>
        <fullName evidence="4">5-formyltetrahydrofolate cyclo-ligase</fullName>
        <ecNumber evidence="4">6.3.3.2</ecNumber>
    </recommendedName>
</protein>
<dbReference type="Proteomes" id="UP001651690">
    <property type="component" value="Unassembled WGS sequence"/>
</dbReference>
<evidence type="ECO:0000256" key="1">
    <source>
        <dbReference type="ARBA" id="ARBA00010638"/>
    </source>
</evidence>
<evidence type="ECO:0000256" key="4">
    <source>
        <dbReference type="RuleBase" id="RU361279"/>
    </source>
</evidence>
<reference evidence="5 6" key="1">
    <citation type="submission" date="2022-06" db="EMBL/GenBank/DDBJ databases">
        <title>Mycolicibacterium sp. CAU 1645 isolated from seawater.</title>
        <authorList>
            <person name="Kim W."/>
        </authorList>
    </citation>
    <scope>NUCLEOTIDE SEQUENCE [LARGE SCALE GENOMIC DNA]</scope>
    <source>
        <strain evidence="5 6">CAU 1645</strain>
    </source>
</reference>
<evidence type="ECO:0000313" key="5">
    <source>
        <dbReference type="EMBL" id="MCP9271783.1"/>
    </source>
</evidence>
<organism evidence="5 6">
    <name type="scientific">Mycolicibacterium arenosum</name>
    <dbReference type="NCBI Taxonomy" id="2952157"/>
    <lineage>
        <taxon>Bacteria</taxon>
        <taxon>Bacillati</taxon>
        <taxon>Actinomycetota</taxon>
        <taxon>Actinomycetes</taxon>
        <taxon>Mycobacteriales</taxon>
        <taxon>Mycobacteriaceae</taxon>
        <taxon>Mycolicibacterium</taxon>
    </lineage>
</organism>
<dbReference type="InterPro" id="IPR002698">
    <property type="entry name" value="FTHF_cligase"/>
</dbReference>
<evidence type="ECO:0000313" key="6">
    <source>
        <dbReference type="Proteomes" id="UP001651690"/>
    </source>
</evidence>
<dbReference type="Pfam" id="PF01812">
    <property type="entry name" value="5-FTHF_cyc-lig"/>
    <property type="match status" value="1"/>
</dbReference>
<keyword evidence="4" id="KW-0460">Magnesium</keyword>
<dbReference type="InterPro" id="IPR037171">
    <property type="entry name" value="NagB/RpiA_transferase-like"/>
</dbReference>
<evidence type="ECO:0000256" key="2">
    <source>
        <dbReference type="ARBA" id="ARBA00022741"/>
    </source>
</evidence>
<dbReference type="GO" id="GO:0030272">
    <property type="term" value="F:5-formyltetrahydrofolate cyclo-ligase activity"/>
    <property type="evidence" value="ECO:0007669"/>
    <property type="project" value="UniProtKB-EC"/>
</dbReference>
<dbReference type="PANTHER" id="PTHR23407">
    <property type="entry name" value="ATPASE INHIBITOR/5-FORMYLTETRAHYDROFOLATE CYCLO-LIGASE"/>
    <property type="match status" value="1"/>
</dbReference>
<accession>A0ABT1LY04</accession>
<keyword evidence="3 4" id="KW-0067">ATP-binding</keyword>